<dbReference type="AlphaFoldDB" id="F9WCN8"/>
<proteinExistence type="predicted"/>
<dbReference type="InterPro" id="IPR011990">
    <property type="entry name" value="TPR-like_helical_dom_sf"/>
</dbReference>
<evidence type="ECO:0000313" key="3">
    <source>
        <dbReference type="Proteomes" id="UP000000702"/>
    </source>
</evidence>
<reference evidence="3" key="1">
    <citation type="submission" date="2011-07" db="EMBL/GenBank/DDBJ databases">
        <title>Divergent evolution of antigenic variation in African trypanosomes.</title>
        <authorList>
            <person name="Jackson A.P."/>
            <person name="Berry A."/>
            <person name="Allison H.C."/>
            <person name="Burton P."/>
            <person name="Anderson J."/>
            <person name="Aslett M."/>
            <person name="Brown R."/>
            <person name="Corton N."/>
            <person name="Harris D."/>
            <person name="Hauser H."/>
            <person name="Gamble J."/>
            <person name="Gilderthorp R."/>
            <person name="McQuillan J."/>
            <person name="Quail M.A."/>
            <person name="Sanders M."/>
            <person name="Van Tonder A."/>
            <person name="Ginger M.L."/>
            <person name="Donelson J.E."/>
            <person name="Field M.C."/>
            <person name="Barry J.D."/>
            <person name="Berriman M."/>
            <person name="Hertz-Fowler C."/>
        </authorList>
    </citation>
    <scope>NUCLEOTIDE SEQUENCE [LARGE SCALE GENOMIC DNA]</scope>
    <source>
        <strain evidence="3">IL3000</strain>
    </source>
</reference>
<name>F9WCN8_TRYCI</name>
<accession>F9WCN8</accession>
<dbReference type="VEuPathDB" id="TriTrypDB:TcIL3000_0_55990"/>
<sequence>MGSAASSDNDAISALSRSKGKATLLVNGSKREVSGSALFAIRDAHAKNTTKKKEATNRVDDEFHVADETDKVTLHILNAVKEAERLPVESGSLKLQLLHDCYPLLEQAPANRVDHLAVLVYQKEGDVLVTQGDVESAKTVYARAIQIAETCVARGEKEMYMVLKRYVLAMVGMARIWYEQERNTVGFTFANNNIQGGPSLEDSFGSSASFASSILSDSSVFSLNQEVLKSIAPKAPRRRIGPKVSAVKIPHPKVVKPTYTTEDDFVLRSQMTRELKASPCELLLLRCIEVIEIGHRRQSELLIPALVELAQIYEELHLYNRALLLVRRCLGILCVVYDYDHPWIIQLRQRADYIIRRREHWSKESSAIKIQATWKMYRAMCMLENALGRAVTRHVWVPPPPATTNCDVAFLTNFLNDLPEGVVLDGAEDGSGCRTPETGPSIPVTHGSYSVEVSPASMRRQQTFATSPNTLMVRDSRIVSASQNTNTDTTLQETPQGGVITIRTTTTHRTVTEQVVDSGNDSRGGDCVELHDGVKTMQHCSPGIRFKGVNRPQGLPFLTPNGAGANEDLCAAGSPVHSASSYLSSPGGSKRRMRVWKADQPGK</sequence>
<dbReference type="Proteomes" id="UP000000702">
    <property type="component" value="Unassembled WGS sequence"/>
</dbReference>
<dbReference type="SUPFAM" id="SSF48452">
    <property type="entry name" value="TPR-like"/>
    <property type="match status" value="1"/>
</dbReference>
<dbReference type="OMA" id="WKMYRAM"/>
<feature type="compositionally biased region" description="Low complexity" evidence="1">
    <location>
        <begin position="578"/>
        <end position="588"/>
    </location>
</feature>
<reference evidence="2 3" key="2">
    <citation type="journal article" date="2012" name="Proc. Natl. Acad. Sci. U.S.A.">
        <title>Antigenic diversity is generated by distinct evolutionary mechanisms in African trypanosome species.</title>
        <authorList>
            <person name="Jackson A.P."/>
            <person name="Berry A."/>
            <person name="Aslett M."/>
            <person name="Allison H.C."/>
            <person name="Burton P."/>
            <person name="Vavrova-Anderson J."/>
            <person name="Brown R."/>
            <person name="Browne H."/>
            <person name="Corton N."/>
            <person name="Hauser H."/>
            <person name="Gamble J."/>
            <person name="Gilderthorp R."/>
            <person name="Marcello L."/>
            <person name="McQuillan J."/>
            <person name="Otto T.D."/>
            <person name="Quail M.A."/>
            <person name="Sanders M.J."/>
            <person name="van Tonder A."/>
            <person name="Ginger M.L."/>
            <person name="Field M.C."/>
            <person name="Barry J.D."/>
            <person name="Hertz-Fowler C."/>
            <person name="Berriman M."/>
        </authorList>
    </citation>
    <scope>NUCLEOTIDE SEQUENCE [LARGE SCALE GENOMIC DNA]</scope>
    <source>
        <strain evidence="2 3">IL3000</strain>
    </source>
</reference>
<gene>
    <name evidence="2" type="ORF">TCIL3000_0_55990</name>
</gene>
<keyword evidence="3" id="KW-1185">Reference proteome</keyword>
<evidence type="ECO:0000313" key="2">
    <source>
        <dbReference type="EMBL" id="CCD15033.1"/>
    </source>
</evidence>
<evidence type="ECO:0000256" key="1">
    <source>
        <dbReference type="SAM" id="MobiDB-lite"/>
    </source>
</evidence>
<protein>
    <submittedName>
        <fullName evidence="2">WGS project CAEQ00000000 data, annotated contig 2252</fullName>
    </submittedName>
</protein>
<feature type="region of interest" description="Disordered" evidence="1">
    <location>
        <begin position="572"/>
        <end position="603"/>
    </location>
</feature>
<organism evidence="2 3">
    <name type="scientific">Trypanosoma congolense (strain IL3000)</name>
    <dbReference type="NCBI Taxonomy" id="1068625"/>
    <lineage>
        <taxon>Eukaryota</taxon>
        <taxon>Discoba</taxon>
        <taxon>Euglenozoa</taxon>
        <taxon>Kinetoplastea</taxon>
        <taxon>Metakinetoplastina</taxon>
        <taxon>Trypanosomatida</taxon>
        <taxon>Trypanosomatidae</taxon>
        <taxon>Trypanosoma</taxon>
        <taxon>Nannomonas</taxon>
    </lineage>
</organism>
<comment type="caution">
    <text evidence="2">The sequence shown here is derived from an EMBL/GenBank/DDBJ whole genome shotgun (WGS) entry which is preliminary data.</text>
</comment>
<dbReference type="EMBL" id="CAEQ01001745">
    <property type="protein sequence ID" value="CCD15033.1"/>
    <property type="molecule type" value="Genomic_DNA"/>
</dbReference>